<dbReference type="EMBL" id="JAATJS010000001">
    <property type="protein sequence ID" value="NIX75681.1"/>
    <property type="molecule type" value="Genomic_DNA"/>
</dbReference>
<reference evidence="1 2" key="1">
    <citation type="submission" date="2020-03" db="EMBL/GenBank/DDBJ databases">
        <title>The genome sequence of Microvirga sp. c23x22.</title>
        <authorList>
            <person name="Zhang X."/>
        </authorList>
    </citation>
    <scope>NUCLEOTIDE SEQUENCE [LARGE SCALE GENOMIC DNA]</scope>
    <source>
        <strain evidence="2">c23x22</strain>
    </source>
</reference>
<comment type="caution">
    <text evidence="1">The sequence shown here is derived from an EMBL/GenBank/DDBJ whole genome shotgun (WGS) entry which is preliminary data.</text>
</comment>
<proteinExistence type="predicted"/>
<protein>
    <submittedName>
        <fullName evidence="1">Right-handed parallel beta-helix repeat-containing protein</fullName>
    </submittedName>
</protein>
<gene>
    <name evidence="1" type="ORF">HB375_03515</name>
</gene>
<dbReference type="RefSeq" id="WP_167671544.1">
    <property type="nucleotide sequence ID" value="NZ_JAATJS010000001.1"/>
</dbReference>
<dbReference type="InterPro" id="IPR006626">
    <property type="entry name" value="PbH1"/>
</dbReference>
<dbReference type="InterPro" id="IPR012334">
    <property type="entry name" value="Pectin_lyas_fold"/>
</dbReference>
<name>A0ABX0V9H4_9HYPH</name>
<dbReference type="Proteomes" id="UP000707352">
    <property type="component" value="Unassembled WGS sequence"/>
</dbReference>
<keyword evidence="2" id="KW-1185">Reference proteome</keyword>
<sequence>MTGTFCIFRLRLLPRYYGSRPSASLIGAAGLAVALFAFASPADAAMVELFANKRDILPSGQNFELITSASSQRRVIPSGFPDASNTGVPAGVILTPSGGITVTKAGTVIEGLDIKGPVNIQAANVILKNCKITSSGYAPVNIKSGLTGVVVQDCEINGTGSNNDGSHGIAGQGTFLRNNIYNVENGINVQGNNTVIDGNYIHDLNASGAPHYDGVQIDGGVSNVTVTHNTVINNQPGVSAVMVDNYFGAVSNIKIDSNYLAGGGFPLYSDGNFTGSAMTNVSFTNNHIVKGGWGYYYVRDSSPTISGNVESTDGDGP</sequence>
<dbReference type="SMART" id="SM00710">
    <property type="entry name" value="PbH1"/>
    <property type="match status" value="6"/>
</dbReference>
<organism evidence="1 2">
    <name type="scientific">Microvirga terricola</name>
    <dbReference type="NCBI Taxonomy" id="2719797"/>
    <lineage>
        <taxon>Bacteria</taxon>
        <taxon>Pseudomonadati</taxon>
        <taxon>Pseudomonadota</taxon>
        <taxon>Alphaproteobacteria</taxon>
        <taxon>Hyphomicrobiales</taxon>
        <taxon>Methylobacteriaceae</taxon>
        <taxon>Microvirga</taxon>
    </lineage>
</organism>
<evidence type="ECO:0000313" key="1">
    <source>
        <dbReference type="EMBL" id="NIX75681.1"/>
    </source>
</evidence>
<dbReference type="InterPro" id="IPR011050">
    <property type="entry name" value="Pectin_lyase_fold/virulence"/>
</dbReference>
<evidence type="ECO:0000313" key="2">
    <source>
        <dbReference type="Proteomes" id="UP000707352"/>
    </source>
</evidence>
<dbReference type="Gene3D" id="2.160.20.10">
    <property type="entry name" value="Single-stranded right-handed beta-helix, Pectin lyase-like"/>
    <property type="match status" value="1"/>
</dbReference>
<dbReference type="SUPFAM" id="SSF51126">
    <property type="entry name" value="Pectin lyase-like"/>
    <property type="match status" value="1"/>
</dbReference>
<accession>A0ABX0V9H4</accession>